<evidence type="ECO:0000256" key="3">
    <source>
        <dbReference type="SAM" id="SignalP"/>
    </source>
</evidence>
<dbReference type="OrthoDB" id="5107506at2"/>
<keyword evidence="3" id="KW-0732">Signal</keyword>
<feature type="region of interest" description="Disordered" evidence="1">
    <location>
        <begin position="140"/>
        <end position="170"/>
    </location>
</feature>
<dbReference type="PATRIC" id="fig|1618207.4.peg.1810"/>
<evidence type="ECO:0000313" key="5">
    <source>
        <dbReference type="Proteomes" id="UP000061839"/>
    </source>
</evidence>
<feature type="chain" id="PRO_5002273855" description="PBP domain-containing protein" evidence="3">
    <location>
        <begin position="31"/>
        <end position="910"/>
    </location>
</feature>
<evidence type="ECO:0008006" key="6">
    <source>
        <dbReference type="Google" id="ProtNLM"/>
    </source>
</evidence>
<dbReference type="AlphaFoldDB" id="A0A0D4BYU7"/>
<gene>
    <name evidence="4" type="ORF">UM93_08930</name>
</gene>
<protein>
    <recommendedName>
        <fullName evidence="6">PBP domain-containing protein</fullName>
    </recommendedName>
</protein>
<proteinExistence type="predicted"/>
<evidence type="ECO:0000313" key="4">
    <source>
        <dbReference type="EMBL" id="AJT41607.1"/>
    </source>
</evidence>
<name>A0A0D4BYU7_9MICC</name>
<dbReference type="Gene3D" id="3.40.190.10">
    <property type="entry name" value="Periplasmic binding protein-like II"/>
    <property type="match status" value="2"/>
</dbReference>
<keyword evidence="5" id="KW-1185">Reference proteome</keyword>
<dbReference type="HOGENOM" id="CLU_336414_0_0_11"/>
<keyword evidence="2" id="KW-0472">Membrane</keyword>
<feature type="transmembrane region" description="Helical" evidence="2">
    <location>
        <begin position="885"/>
        <end position="905"/>
    </location>
</feature>
<accession>A0A0D4BYU7</accession>
<dbReference type="RefSeq" id="WP_045075097.1">
    <property type="nucleotide sequence ID" value="NZ_CP011005.1"/>
</dbReference>
<feature type="signal peptide" evidence="3">
    <location>
        <begin position="1"/>
        <end position="30"/>
    </location>
</feature>
<dbReference type="STRING" id="1618207.UM93_08930"/>
<keyword evidence="2" id="KW-0812">Transmembrane</keyword>
<dbReference type="EMBL" id="CP011005">
    <property type="protein sequence ID" value="AJT41607.1"/>
    <property type="molecule type" value="Genomic_DNA"/>
</dbReference>
<dbReference type="KEGG" id="ari:UM93_08930"/>
<evidence type="ECO:0000256" key="1">
    <source>
        <dbReference type="SAM" id="MobiDB-lite"/>
    </source>
</evidence>
<keyword evidence="2" id="KW-1133">Transmembrane helix</keyword>
<sequence>MNITSVRRIAATMTVAALASLLFQPASAQAAEGSWGPQGDITNTSSAVTVRWDNAGNLPSSVVSRSNDTVLAHTAGKTYQDIDQGTRARYQEIFGGLSMSVSQTKDLVNQSISVSVSGAHNEIDQSNLTSFMQFFQCWGAPGPDGKPDPNATSPDPATCQVGAGGTDSDATDTAFVSRIISEDDKLLTGGDWDAQIPGLGDPRSNGLLRVAPFTAVSGTKHRGTEVTQNESIGNPFFNRTTTNEISKAYLSPQGSVTRPVEVQTGAEANGLGCGKREDNSPSVSSCWLIAVPRLYGALDTKNAKLNTVGPVAPSVWAQRLQVKLDFQDVRSGCSSDAVPNQINGAEQMSRLMKSWIPALCDNKKTAFSFNPLGETQVRGGFSSKPGGMLFGSQAISSSTVLQAPIGLTGVVIAYNISLTDQNGAAAKGLKLNARLVAKLLTQFYDNGIDLAAGSELFAKAPWARANYATLKDDAEFKKLNPDLNIDSAPNLGGDLLVETLRSDAAYQVWQWILDDQAASSFLSGCPDPSGKVINPYFSMRSYAGCENQKETLEKDLTKKLAETKTPKDFQYQLPDYTSGFYPQPAWYERSAKVDANGKETISPLRIGDLRPRSSRMDVIGRETSRPVNKVSSLWCDKNLCLNQPDYPLPGVWKSTGDQNYANKFLASITDAATAAQFQLPTALLCNTEGTSCSGADTSSLQKAANNFQSTDVAGVLKPATKPDYAGGAYPLTLPVYAAVNTNGLTQDKVNAYRTLFEHAAGAGQTAGYTQGSLPPGYAPLTESMLSALKKTAGLLKAAPSSPSTPSPTSPSAVVKEPKTDPTAPTPKGDDNAPPPAEILPPDKAPTDDAPADKAGTSNESAGKETPAPVSQAGTTSPLSSTWPQYLLLIGLGIALLAGLLSPLIGRGRKQ</sequence>
<organism evidence="4 5">
    <name type="scientific">Psychromicrobium lacuslunae</name>
    <dbReference type="NCBI Taxonomy" id="1618207"/>
    <lineage>
        <taxon>Bacteria</taxon>
        <taxon>Bacillati</taxon>
        <taxon>Actinomycetota</taxon>
        <taxon>Actinomycetes</taxon>
        <taxon>Micrococcales</taxon>
        <taxon>Micrococcaceae</taxon>
        <taxon>Psychromicrobium</taxon>
    </lineage>
</organism>
<reference evidence="4 5" key="1">
    <citation type="journal article" date="2015" name="Genome Announc.">
        <title>Complete Genome Sequencing of Protease-Producing Novel Arthrobacter sp. Strain IHBB 11108 Using PacBio Single-Molecule Real-Time Sequencing Technology.</title>
        <authorList>
            <person name="Kiran S."/>
            <person name="Swarnkar M.K."/>
            <person name="Pal M."/>
            <person name="Thakur R."/>
            <person name="Tewari R."/>
            <person name="Singh A.K."/>
            <person name="Gulati A."/>
        </authorList>
    </citation>
    <scope>NUCLEOTIDE SEQUENCE [LARGE SCALE GENOMIC DNA]</scope>
    <source>
        <strain evidence="4 5">IHBB 11108</strain>
    </source>
</reference>
<evidence type="ECO:0000256" key="2">
    <source>
        <dbReference type="SAM" id="Phobius"/>
    </source>
</evidence>
<feature type="region of interest" description="Disordered" evidence="1">
    <location>
        <begin position="796"/>
        <end position="878"/>
    </location>
</feature>
<dbReference type="Proteomes" id="UP000061839">
    <property type="component" value="Chromosome"/>
</dbReference>